<dbReference type="InterPro" id="IPR021320">
    <property type="entry name" value="DUF2905"/>
</dbReference>
<keyword evidence="1" id="KW-0472">Membrane</keyword>
<evidence type="ECO:0000256" key="1">
    <source>
        <dbReference type="SAM" id="Phobius"/>
    </source>
</evidence>
<dbReference type="STRING" id="584708.Apau_1432"/>
<keyword evidence="1" id="KW-0812">Transmembrane</keyword>
<proteinExistence type="predicted"/>
<dbReference type="HOGENOM" id="CLU_181383_1_1_0"/>
<reference evidence="2 3" key="1">
    <citation type="journal article" date="2010" name="Stand. Genomic Sci.">
        <title>Non-contiguous finished genome sequence of Aminomonas paucivorans type strain (GLU-3).</title>
        <authorList>
            <person name="Pitluck S."/>
            <person name="Yasawong M."/>
            <person name="Held B."/>
            <person name="Lapidus A."/>
            <person name="Nolan M."/>
            <person name="Copeland A."/>
            <person name="Lucas S."/>
            <person name="Del Rio T.G."/>
            <person name="Tice H."/>
            <person name="Cheng J.F."/>
            <person name="Chertkov O."/>
            <person name="Goodwin L."/>
            <person name="Tapia R."/>
            <person name="Han C."/>
            <person name="Liolios K."/>
            <person name="Ivanova N."/>
            <person name="Mavromatis K."/>
            <person name="Ovchinnikova G."/>
            <person name="Pati A."/>
            <person name="Chen A."/>
            <person name="Palaniappan K."/>
            <person name="Land M."/>
            <person name="Hauser L."/>
            <person name="Chang Y.J."/>
            <person name="Jeffries C.D."/>
            <person name="Pukall R."/>
            <person name="Spring S."/>
            <person name="Rohde M."/>
            <person name="Sikorski J."/>
            <person name="Goker M."/>
            <person name="Woyke T."/>
            <person name="Bristow J."/>
            <person name="Eisen J.A."/>
            <person name="Markowitz V."/>
            <person name="Hugenholtz P."/>
            <person name="Kyrpides N.C."/>
            <person name="Klenk H.P."/>
        </authorList>
    </citation>
    <scope>NUCLEOTIDE SEQUENCE [LARGE SCALE GENOMIC DNA]</scope>
    <source>
        <strain evidence="2 3">DSM 12260</strain>
    </source>
</reference>
<keyword evidence="1" id="KW-1133">Transmembrane helix</keyword>
<organism evidence="2 3">
    <name type="scientific">Aminomonas paucivorans DSM 12260</name>
    <dbReference type="NCBI Taxonomy" id="584708"/>
    <lineage>
        <taxon>Bacteria</taxon>
        <taxon>Thermotogati</taxon>
        <taxon>Synergistota</taxon>
        <taxon>Synergistia</taxon>
        <taxon>Synergistales</taxon>
        <taxon>Synergistaceae</taxon>
        <taxon>Aminomonas</taxon>
    </lineage>
</organism>
<evidence type="ECO:0008006" key="4">
    <source>
        <dbReference type="Google" id="ProtNLM"/>
    </source>
</evidence>
<accession>E3D0N0</accession>
<dbReference type="PANTHER" id="PTHR36443:SF1">
    <property type="entry name" value="BSR5223 PROTEIN"/>
    <property type="match status" value="1"/>
</dbReference>
<dbReference type="AlphaFoldDB" id="E3D0N0"/>
<dbReference type="Pfam" id="PF11146">
    <property type="entry name" value="DUF2905"/>
    <property type="match status" value="1"/>
</dbReference>
<dbReference type="PANTHER" id="PTHR36443">
    <property type="entry name" value="BSR5223 PROTEIN"/>
    <property type="match status" value="1"/>
</dbReference>
<gene>
    <name evidence="2" type="ORF">Apau_1432</name>
</gene>
<protein>
    <recommendedName>
        <fullName evidence="4">DUF2905 domain-containing protein</fullName>
    </recommendedName>
</protein>
<dbReference type="OrthoDB" id="9811610at2"/>
<dbReference type="RefSeq" id="WP_006301055.1">
    <property type="nucleotide sequence ID" value="NZ_CM001022.1"/>
</dbReference>
<feature type="transmembrane region" description="Helical" evidence="1">
    <location>
        <begin position="50"/>
        <end position="70"/>
    </location>
</feature>
<evidence type="ECO:0000313" key="3">
    <source>
        <dbReference type="Proteomes" id="UP000005096"/>
    </source>
</evidence>
<keyword evidence="3" id="KW-1185">Reference proteome</keyword>
<dbReference type="EMBL" id="CM001022">
    <property type="protein sequence ID" value="EFQ23851.1"/>
    <property type="molecule type" value="Genomic_DNA"/>
</dbReference>
<name>E3D0N0_9BACT</name>
<sequence>MTAFGRALAALGLGLLILGGVLLLLARVPLPWGRLPGDVVVHRRGWTLFAPFGTMLLVSVLLTLGVNLLARLFRR</sequence>
<dbReference type="PaxDb" id="584708-Apau_1432"/>
<dbReference type="Proteomes" id="UP000005096">
    <property type="component" value="Chromosome"/>
</dbReference>
<evidence type="ECO:0000313" key="2">
    <source>
        <dbReference type="EMBL" id="EFQ23851.1"/>
    </source>
</evidence>